<dbReference type="InterPro" id="IPR003694">
    <property type="entry name" value="NAD_synthase"/>
</dbReference>
<evidence type="ECO:0000256" key="9">
    <source>
        <dbReference type="RuleBase" id="RU003812"/>
    </source>
</evidence>
<dbReference type="InterPro" id="IPR014729">
    <property type="entry name" value="Rossmann-like_a/b/a_fold"/>
</dbReference>
<evidence type="ECO:0000256" key="7">
    <source>
        <dbReference type="PROSITE-ProRule" id="PRU00886"/>
    </source>
</evidence>
<evidence type="ECO:0000313" key="11">
    <source>
        <dbReference type="EMBL" id="MBP2026088.1"/>
    </source>
</evidence>
<dbReference type="NCBIfam" id="TIGR00552">
    <property type="entry name" value="nadE"/>
    <property type="match status" value="1"/>
</dbReference>
<evidence type="ECO:0000259" key="10">
    <source>
        <dbReference type="PROSITE" id="PS51553"/>
    </source>
</evidence>
<keyword evidence="6 8" id="KW-0520">NAD</keyword>
<dbReference type="EC" id="6.3.1.5" evidence="9"/>
<evidence type="ECO:0000256" key="1">
    <source>
        <dbReference type="ARBA" id="ARBA00004790"/>
    </source>
</evidence>
<keyword evidence="5" id="KW-0315">Glutamine amidotransferase</keyword>
<keyword evidence="2 8" id="KW-0436">Ligase</keyword>
<dbReference type="EMBL" id="JAGGLJ010000020">
    <property type="protein sequence ID" value="MBP2026088.1"/>
    <property type="molecule type" value="Genomic_DNA"/>
</dbReference>
<keyword evidence="7" id="KW-0332">GMP biosynthesis</keyword>
<sequence>MNLNMQKVTEDLVIWIKEQLKSSGGNKIILGISGGKDSSVAAALCALAIGKENVYGVLMPDGIQQDIEYAHTLVETIGINQITLNLENVTSAFKDLLNQAVDEDFVEDITKQTSLNLPPRVRMTLVHALSQSINDARVINTGNLSEKWIGYTTVYGDNTGAFAPLAGLTSDEVMDLGIYLGLPDFLAFKAPSDGLTGKTDEDVIGFSYEVLNKYIRTGEIEDQKIKEKIDHLHKINEFKFKPIPSFPSPLPVIGK</sequence>
<comment type="caution">
    <text evidence="11">The sequence shown here is derived from an EMBL/GenBank/DDBJ whole genome shotgun (WGS) entry which is preliminary data.</text>
</comment>
<keyword evidence="4 7" id="KW-0067">ATP-binding</keyword>
<protein>
    <recommendedName>
        <fullName evidence="9">NH(3)-dependent NAD(+) synthetase</fullName>
        <ecNumber evidence="9">6.3.1.5</ecNumber>
    </recommendedName>
</protein>
<comment type="similarity">
    <text evidence="8">Belongs to the NAD synthetase family.</text>
</comment>
<accession>A0ABS4KE97</accession>
<dbReference type="SUPFAM" id="SSF52402">
    <property type="entry name" value="Adenine nucleotide alpha hydrolases-like"/>
    <property type="match status" value="1"/>
</dbReference>
<dbReference type="InterPro" id="IPR022310">
    <property type="entry name" value="NAD/GMP_synthase"/>
</dbReference>
<keyword evidence="12" id="KW-1185">Reference proteome</keyword>
<evidence type="ECO:0000256" key="3">
    <source>
        <dbReference type="ARBA" id="ARBA00022741"/>
    </source>
</evidence>
<keyword evidence="3 7" id="KW-0547">Nucleotide-binding</keyword>
<evidence type="ECO:0000256" key="5">
    <source>
        <dbReference type="ARBA" id="ARBA00022962"/>
    </source>
</evidence>
<dbReference type="GO" id="GO:0008795">
    <property type="term" value="F:NAD+ synthase activity"/>
    <property type="evidence" value="ECO:0007669"/>
    <property type="project" value="UniProtKB-EC"/>
</dbReference>
<evidence type="ECO:0000256" key="2">
    <source>
        <dbReference type="ARBA" id="ARBA00022598"/>
    </source>
</evidence>
<comment type="catalytic activity">
    <reaction evidence="9">
        <text>deamido-NAD(+) + NH4(+) + ATP = AMP + diphosphate + NAD(+) + H(+)</text>
        <dbReference type="Rhea" id="RHEA:21188"/>
        <dbReference type="ChEBI" id="CHEBI:15378"/>
        <dbReference type="ChEBI" id="CHEBI:28938"/>
        <dbReference type="ChEBI" id="CHEBI:30616"/>
        <dbReference type="ChEBI" id="CHEBI:33019"/>
        <dbReference type="ChEBI" id="CHEBI:57540"/>
        <dbReference type="ChEBI" id="CHEBI:58437"/>
        <dbReference type="ChEBI" id="CHEBI:456215"/>
        <dbReference type="EC" id="6.3.1.5"/>
    </reaction>
</comment>
<dbReference type="InterPro" id="IPR025777">
    <property type="entry name" value="GMPS_ATP_PPase_dom"/>
</dbReference>
<dbReference type="PANTHER" id="PTHR23090:SF9">
    <property type="entry name" value="GLUTAMINE-DEPENDENT NAD(+) SYNTHETASE"/>
    <property type="match status" value="1"/>
</dbReference>
<organism evidence="11 12">
    <name type="scientific">Peptoniphilus stercorisuis</name>
    <dbReference type="NCBI Taxonomy" id="1436965"/>
    <lineage>
        <taxon>Bacteria</taxon>
        <taxon>Bacillati</taxon>
        <taxon>Bacillota</taxon>
        <taxon>Tissierellia</taxon>
        <taxon>Tissierellales</taxon>
        <taxon>Peptoniphilaceae</taxon>
        <taxon>Peptoniphilus</taxon>
    </lineage>
</organism>
<evidence type="ECO:0000256" key="6">
    <source>
        <dbReference type="ARBA" id="ARBA00023027"/>
    </source>
</evidence>
<dbReference type="PANTHER" id="PTHR23090">
    <property type="entry name" value="NH 3 /GLUTAMINE-DEPENDENT NAD + SYNTHETASE"/>
    <property type="match status" value="1"/>
</dbReference>
<proteinExistence type="inferred from homology"/>
<evidence type="ECO:0000256" key="4">
    <source>
        <dbReference type="ARBA" id="ARBA00022840"/>
    </source>
</evidence>
<evidence type="ECO:0000256" key="8">
    <source>
        <dbReference type="RuleBase" id="RU003811"/>
    </source>
</evidence>
<dbReference type="Gene3D" id="3.40.50.620">
    <property type="entry name" value="HUPs"/>
    <property type="match status" value="1"/>
</dbReference>
<evidence type="ECO:0000313" key="12">
    <source>
        <dbReference type="Proteomes" id="UP001519306"/>
    </source>
</evidence>
<dbReference type="Pfam" id="PF02540">
    <property type="entry name" value="NAD_synthase"/>
    <property type="match status" value="1"/>
</dbReference>
<dbReference type="RefSeq" id="WP_210061984.1">
    <property type="nucleotide sequence ID" value="NZ_JAGGLJ010000020.1"/>
</dbReference>
<feature type="domain" description="GMPS ATP-PPase" evidence="10">
    <location>
        <begin position="3"/>
        <end position="189"/>
    </location>
</feature>
<dbReference type="Proteomes" id="UP001519306">
    <property type="component" value="Unassembled WGS sequence"/>
</dbReference>
<name>A0ABS4KE97_9FIRM</name>
<feature type="binding site" evidence="7">
    <location>
        <begin position="33"/>
        <end position="39"/>
    </location>
    <ligand>
        <name>ATP</name>
        <dbReference type="ChEBI" id="CHEBI:30616"/>
    </ligand>
</feature>
<gene>
    <name evidence="11" type="ORF">J2Z71_001646</name>
</gene>
<reference evidence="11 12" key="1">
    <citation type="submission" date="2021-03" db="EMBL/GenBank/DDBJ databases">
        <title>Genomic Encyclopedia of Type Strains, Phase IV (KMG-IV): sequencing the most valuable type-strain genomes for metagenomic binning, comparative biology and taxonomic classification.</title>
        <authorList>
            <person name="Goeker M."/>
        </authorList>
    </citation>
    <scope>NUCLEOTIDE SEQUENCE [LARGE SCALE GENOMIC DNA]</scope>
    <source>
        <strain evidence="11 12">DSM 27563</strain>
    </source>
</reference>
<dbReference type="PROSITE" id="PS51553">
    <property type="entry name" value="GMPS_ATP_PPASE"/>
    <property type="match status" value="1"/>
</dbReference>
<keyword evidence="7" id="KW-0658">Purine biosynthesis</keyword>
<comment type="pathway">
    <text evidence="1">Cofactor biosynthesis; NAD(+) biosynthesis.</text>
</comment>
<dbReference type="CDD" id="cd00553">
    <property type="entry name" value="NAD_synthase"/>
    <property type="match status" value="1"/>
</dbReference>